<reference evidence="2" key="1">
    <citation type="submission" date="2023-06" db="EMBL/GenBank/DDBJ databases">
        <title>Phylogenetic Diversity of Rhizobium strains.</title>
        <authorList>
            <person name="Moura F.T."/>
            <person name="Helene L.C.F."/>
            <person name="Hungria M."/>
        </authorList>
    </citation>
    <scope>NUCLEOTIDE SEQUENCE</scope>
    <source>
        <strain evidence="2">CCGE524</strain>
    </source>
</reference>
<organism evidence="2 3">
    <name type="scientific">Rhizobium calliandrae</name>
    <dbReference type="NCBI Taxonomy" id="1312182"/>
    <lineage>
        <taxon>Bacteria</taxon>
        <taxon>Pseudomonadati</taxon>
        <taxon>Pseudomonadota</taxon>
        <taxon>Alphaproteobacteria</taxon>
        <taxon>Hyphomicrobiales</taxon>
        <taxon>Rhizobiaceae</taxon>
        <taxon>Rhizobium/Agrobacterium group</taxon>
        <taxon>Rhizobium</taxon>
    </lineage>
</organism>
<feature type="transmembrane region" description="Helical" evidence="1">
    <location>
        <begin position="180"/>
        <end position="200"/>
    </location>
</feature>
<evidence type="ECO:0000313" key="2">
    <source>
        <dbReference type="EMBL" id="MDL2406824.1"/>
    </source>
</evidence>
<accession>A0ABT7KDX7</accession>
<name>A0ABT7KDX7_9HYPH</name>
<comment type="caution">
    <text evidence="2">The sequence shown here is derived from an EMBL/GenBank/DDBJ whole genome shotgun (WGS) entry which is preliminary data.</text>
</comment>
<evidence type="ECO:0000256" key="1">
    <source>
        <dbReference type="SAM" id="Phobius"/>
    </source>
</evidence>
<feature type="transmembrane region" description="Helical" evidence="1">
    <location>
        <begin position="41"/>
        <end position="63"/>
    </location>
</feature>
<gene>
    <name evidence="2" type="ORF">PY650_14375</name>
</gene>
<keyword evidence="1" id="KW-1133">Transmembrane helix</keyword>
<feature type="transmembrane region" description="Helical" evidence="1">
    <location>
        <begin position="242"/>
        <end position="259"/>
    </location>
</feature>
<feature type="transmembrane region" description="Helical" evidence="1">
    <location>
        <begin position="205"/>
        <end position="222"/>
    </location>
</feature>
<dbReference type="EMBL" id="JARFYN010000016">
    <property type="protein sequence ID" value="MDL2406824.1"/>
    <property type="molecule type" value="Genomic_DNA"/>
</dbReference>
<dbReference type="Proteomes" id="UP001172630">
    <property type="component" value="Unassembled WGS sequence"/>
</dbReference>
<proteinExistence type="predicted"/>
<keyword evidence="3" id="KW-1185">Reference proteome</keyword>
<sequence length="382" mass="41687">MSAFPPKKALNAAVLGLALSQVATPLARLFPGDDFIHDQWVTLYCFELGLGMVCLAAVGLIRLPPSERERTFEPLDFISYPLIAVGMALLTAVIGLGRYEWWTDRDWLGWCLAAAVPILVLSVLFESCRTRPLLDLRWLGSQGPFRFLLVVLALRFALAQQTIAFGILSNSGVLSVNTHAFSIVLVCAAVAGCVVAAAVVTPTNILFVGATGLAIAALAAWMESFSTNLTKAPELLLSEAMISFATTLAVGPSIGVGSARSNLTMRQGTLPRCRSVFPYVSPSIQGSRKPRDLVQSRHVGGDVCRYVRWDWSLQTVITKPASARFMNTEFVNRCEIARIKSGRKEPELVSFDHNDPEVSGSLGRLEMRSTRAWDFLGPDWRG</sequence>
<feature type="transmembrane region" description="Helical" evidence="1">
    <location>
        <begin position="145"/>
        <end position="168"/>
    </location>
</feature>
<feature type="transmembrane region" description="Helical" evidence="1">
    <location>
        <begin position="107"/>
        <end position="125"/>
    </location>
</feature>
<protein>
    <submittedName>
        <fullName evidence="2">Uncharacterized protein</fullName>
    </submittedName>
</protein>
<keyword evidence="1" id="KW-0472">Membrane</keyword>
<feature type="transmembrane region" description="Helical" evidence="1">
    <location>
        <begin position="75"/>
        <end position="95"/>
    </location>
</feature>
<dbReference type="RefSeq" id="WP_285880068.1">
    <property type="nucleotide sequence ID" value="NZ_JARFYN010000016.1"/>
</dbReference>
<keyword evidence="1" id="KW-0812">Transmembrane</keyword>
<evidence type="ECO:0000313" key="3">
    <source>
        <dbReference type="Proteomes" id="UP001172630"/>
    </source>
</evidence>